<dbReference type="STRING" id="1868482.ENSTSYP00000023010"/>
<dbReference type="PANTHER" id="PTHR13958">
    <property type="entry name" value="CENTROSOME-ASSOCIATED PROTEIN 350"/>
    <property type="match status" value="1"/>
</dbReference>
<feature type="region of interest" description="Disordered" evidence="2">
    <location>
        <begin position="73"/>
        <end position="182"/>
    </location>
</feature>
<reference evidence="4" key="1">
    <citation type="submission" date="2025-08" db="UniProtKB">
        <authorList>
            <consortium name="RefSeq"/>
        </authorList>
    </citation>
    <scope>IDENTIFICATION</scope>
</reference>
<feature type="region of interest" description="Disordered" evidence="2">
    <location>
        <begin position="897"/>
        <end position="924"/>
    </location>
</feature>
<dbReference type="AlphaFoldDB" id="A0A3Q0DPR5"/>
<gene>
    <name evidence="4" type="primary">CCDC187</name>
</gene>
<dbReference type="Proteomes" id="UP000189704">
    <property type="component" value="Unplaced"/>
</dbReference>
<accession>A0A3Q0DPR5</accession>
<keyword evidence="3" id="KW-1185">Reference proteome</keyword>
<evidence type="ECO:0000256" key="2">
    <source>
        <dbReference type="SAM" id="MobiDB-lite"/>
    </source>
</evidence>
<keyword evidence="1" id="KW-0175">Coiled coil</keyword>
<dbReference type="CTD" id="399693"/>
<dbReference type="GO" id="GO:0008017">
    <property type="term" value="F:microtubule binding"/>
    <property type="evidence" value="ECO:0007669"/>
    <property type="project" value="InterPro"/>
</dbReference>
<dbReference type="GO" id="GO:0034453">
    <property type="term" value="P:microtubule anchoring"/>
    <property type="evidence" value="ECO:0007669"/>
    <property type="project" value="InterPro"/>
</dbReference>
<organism evidence="3 4">
    <name type="scientific">Carlito syrichta</name>
    <name type="common">Philippine tarsier</name>
    <name type="synonym">Tarsius syrichta</name>
    <dbReference type="NCBI Taxonomy" id="1868482"/>
    <lineage>
        <taxon>Eukaryota</taxon>
        <taxon>Metazoa</taxon>
        <taxon>Chordata</taxon>
        <taxon>Craniata</taxon>
        <taxon>Vertebrata</taxon>
        <taxon>Euteleostomi</taxon>
        <taxon>Mammalia</taxon>
        <taxon>Eutheria</taxon>
        <taxon>Euarchontoglires</taxon>
        <taxon>Primates</taxon>
        <taxon>Haplorrhini</taxon>
        <taxon>Tarsiiformes</taxon>
        <taxon>Tarsiidae</taxon>
        <taxon>Carlito</taxon>
    </lineage>
</organism>
<dbReference type="PANTHER" id="PTHR13958:SF5">
    <property type="entry name" value="COILED-COIL DOMAIN-CONTAINING PROTEIN 187"/>
    <property type="match status" value="1"/>
</dbReference>
<feature type="compositionally biased region" description="Polar residues" evidence="2">
    <location>
        <begin position="237"/>
        <end position="246"/>
    </location>
</feature>
<feature type="compositionally biased region" description="Low complexity" evidence="2">
    <location>
        <begin position="11"/>
        <end position="22"/>
    </location>
</feature>
<evidence type="ECO:0000313" key="4">
    <source>
        <dbReference type="RefSeq" id="XP_021563798.1"/>
    </source>
</evidence>
<feature type="region of interest" description="Disordered" evidence="2">
    <location>
        <begin position="201"/>
        <end position="256"/>
    </location>
</feature>
<proteinExistence type="predicted"/>
<feature type="compositionally biased region" description="Polar residues" evidence="2">
    <location>
        <begin position="73"/>
        <end position="87"/>
    </location>
</feature>
<feature type="region of interest" description="Disordered" evidence="2">
    <location>
        <begin position="281"/>
        <end position="513"/>
    </location>
</feature>
<dbReference type="InterPro" id="IPR028750">
    <property type="entry name" value="CEP350/CC187"/>
</dbReference>
<dbReference type="GeneID" id="103250622"/>
<feature type="coiled-coil region" evidence="1">
    <location>
        <begin position="529"/>
        <end position="567"/>
    </location>
</feature>
<dbReference type="GO" id="GO:0005813">
    <property type="term" value="C:centrosome"/>
    <property type="evidence" value="ECO:0007669"/>
    <property type="project" value="InterPro"/>
</dbReference>
<dbReference type="OrthoDB" id="306254at2759"/>
<dbReference type="RefSeq" id="XP_021563798.1">
    <property type="nucleotide sequence ID" value="XM_021708123.1"/>
</dbReference>
<evidence type="ECO:0000256" key="1">
    <source>
        <dbReference type="SAM" id="Coils"/>
    </source>
</evidence>
<protein>
    <submittedName>
        <fullName evidence="4">Coiled-coil domain-containing protein 187</fullName>
    </submittedName>
</protein>
<feature type="compositionally biased region" description="Polar residues" evidence="2">
    <location>
        <begin position="379"/>
        <end position="396"/>
    </location>
</feature>
<name>A0A3Q0DPR5_CARSF</name>
<dbReference type="KEGG" id="csyr:103250622"/>
<sequence>MWSTGQEAMDGDSSVSSGRLSGSSGGHKACEPWKERPSRLLGSQQQFGKSDPRLEQLRDRIRAQARWQGNCASLGTPVASSASNLGKVSSPYPGRKTRKVANDPQAPKHPGFGTLSMTECKVEDKASPVQGHKLPRASQHQASVPREKTQRRKSRRENAPKSSSPRRAAEDKDSESVGVSSWRRGQALARALLGPPHTLLKFQSMAPSRDPARTVELGGSKKMAAAEHPPDRAWSPSPISAHSGQQVPEDMPSLASCDQPVTVQSAMAILRELRQQIQASLESTWGPKGKQELGLSKLWPKDKAGRGPRSVPDAQDSLLKKTWVTTEGTCSPEERAGSLHTQPPRSTRTKWESHPQKAWVAPGRDPLFQRPRSPAERLSSFSKRPWTTSTGKTSCPQEAWAAPGQDPSFQSPPERPESPPEKLGPLPQRPRSALARQACPQRAWVTCDEREAPAPRPRSSSFVQRAGAPSKGKDAVFPSPGARQAWRRLTQSFPLSPTMKEEDGPPPCPRPRRPLGHLHSPESLREFMRQKAQARRQQALEEKATAMQAQERRNQRLQEVYRKQREAVCGKAVPVVSQATPGIVTFVPSYAQSGGLEAPGSLGSPVLEWSKVTSGMVLDEQEAPGSFCLCLNRAWNRAETLQPQEMGGPQEGWDGAPLLLPTVSPQGPLQLRDLTTCSLPRGVCIYLDPREAEHLGTSSPLHFHHKHARLQALEATAKVLKLRVDALTAKLHRPEAMDAGRGPASHLLGSDLLASDLLASGPSCMPATPTLHAPACSGNLTHDGDGRAPLDWADVQAQPLLPSSCFLDGETPLWSPSWEQSWSLSPRAAHEPRPQGFMEKGHVELDKNVVSFQALGAPMGSSCRVPATLDPAWGSSLRLEETPSVRGSVAPWIPQSCGKDEAADRPWAGWSGGQGCPLGTPSTA</sequence>
<evidence type="ECO:0000313" key="3">
    <source>
        <dbReference type="Proteomes" id="UP000189704"/>
    </source>
</evidence>
<feature type="region of interest" description="Disordered" evidence="2">
    <location>
        <begin position="1"/>
        <end position="54"/>
    </location>
</feature>
<feature type="compositionally biased region" description="Basic and acidic residues" evidence="2">
    <location>
        <begin position="28"/>
        <end position="38"/>
    </location>
</feature>